<dbReference type="Gene3D" id="3.20.20.300">
    <property type="entry name" value="Glycoside hydrolase, family 3, N-terminal domain"/>
    <property type="match status" value="1"/>
</dbReference>
<dbReference type="NCBIfam" id="NF003740">
    <property type="entry name" value="PRK05337.1"/>
    <property type="match status" value="1"/>
</dbReference>
<dbReference type="AlphaFoldDB" id="A0A932A798"/>
<dbReference type="InterPro" id="IPR050226">
    <property type="entry name" value="NagZ_Beta-hexosaminidase"/>
</dbReference>
<dbReference type="InterPro" id="IPR017853">
    <property type="entry name" value="GH"/>
</dbReference>
<keyword evidence="2 5" id="KW-0378">Hydrolase</keyword>
<evidence type="ECO:0000313" key="6">
    <source>
        <dbReference type="Proteomes" id="UP000779809"/>
    </source>
</evidence>
<organism evidence="5 6">
    <name type="scientific">Candidatus Korobacter versatilis</name>
    <dbReference type="NCBI Taxonomy" id="658062"/>
    <lineage>
        <taxon>Bacteria</taxon>
        <taxon>Pseudomonadati</taxon>
        <taxon>Acidobacteriota</taxon>
        <taxon>Terriglobia</taxon>
        <taxon>Terriglobales</taxon>
        <taxon>Candidatus Korobacteraceae</taxon>
        <taxon>Candidatus Korobacter</taxon>
    </lineage>
</organism>
<gene>
    <name evidence="5" type="primary">nagZ</name>
    <name evidence="5" type="ORF">HYX28_01710</name>
</gene>
<dbReference type="InterPro" id="IPR036962">
    <property type="entry name" value="Glyco_hydro_3_N_sf"/>
</dbReference>
<dbReference type="PANTHER" id="PTHR30480">
    <property type="entry name" value="BETA-HEXOSAMINIDASE-RELATED"/>
    <property type="match status" value="1"/>
</dbReference>
<reference evidence="5" key="1">
    <citation type="submission" date="2020-07" db="EMBL/GenBank/DDBJ databases">
        <title>Huge and variable diversity of episymbiotic CPR bacteria and DPANN archaea in groundwater ecosystems.</title>
        <authorList>
            <person name="He C.Y."/>
            <person name="Keren R."/>
            <person name="Whittaker M."/>
            <person name="Farag I.F."/>
            <person name="Doudna J."/>
            <person name="Cate J.H.D."/>
            <person name="Banfield J.F."/>
        </authorList>
    </citation>
    <scope>NUCLEOTIDE SEQUENCE</scope>
    <source>
        <strain evidence="5">NC_groundwater_580_Pr5_B-0.1um_64_19</strain>
    </source>
</reference>
<dbReference type="GO" id="GO:0004563">
    <property type="term" value="F:beta-N-acetylhexosaminidase activity"/>
    <property type="evidence" value="ECO:0007669"/>
    <property type="project" value="UniProtKB-EC"/>
</dbReference>
<dbReference type="EC" id="3.2.1.52" evidence="5"/>
<evidence type="ECO:0000259" key="4">
    <source>
        <dbReference type="Pfam" id="PF00933"/>
    </source>
</evidence>
<dbReference type="Proteomes" id="UP000779809">
    <property type="component" value="Unassembled WGS sequence"/>
</dbReference>
<proteinExistence type="inferred from homology"/>
<comment type="similarity">
    <text evidence="1">Belongs to the glycosyl hydrolase 3 family.</text>
</comment>
<dbReference type="SUPFAM" id="SSF51445">
    <property type="entry name" value="(Trans)glycosidases"/>
    <property type="match status" value="1"/>
</dbReference>
<dbReference type="EMBL" id="JACPNR010000004">
    <property type="protein sequence ID" value="MBI2677478.1"/>
    <property type="molecule type" value="Genomic_DNA"/>
</dbReference>
<accession>A0A932A798</accession>
<dbReference type="Pfam" id="PF00933">
    <property type="entry name" value="Glyco_hydro_3"/>
    <property type="match status" value="1"/>
</dbReference>
<evidence type="ECO:0000256" key="3">
    <source>
        <dbReference type="ARBA" id="ARBA00023295"/>
    </source>
</evidence>
<protein>
    <submittedName>
        <fullName evidence="5">Beta-N-acetylhexosaminidase</fullName>
        <ecNumber evidence="5">3.2.1.52</ecNumber>
    </submittedName>
</protein>
<evidence type="ECO:0000256" key="2">
    <source>
        <dbReference type="ARBA" id="ARBA00022801"/>
    </source>
</evidence>
<sequence>MGFDGAFVGDRLHGMLAEVQPGGVILFARNIESPSQTHRLLYDCQAALAGPAFLCVDMEGGTVDRLKNVVYPAPSAVEVFGTVDRKLFRTHGRIIGDECRALGFNTDFAPVLDLAFAPSQPVLGSRVVSPDPKQAVLYAREFLRGLADARVIGCGKHFPGLGEANLDTHHELPSIAKSWRKLGTQDLAPYRALRAKLPFVMVAHAAYPDVTGDRVPASLSSKWMGDILRKKVGYRGLAISDDLEMGGVLANTSIEEAAVETLRAGADIYLVCHNEGHVMGTYAAVVKEAERDAKFATLVEARARRVLAYKKKVRGWLKQSSPPTAQKVEQLRKRLRRFEQDVHRRLAF</sequence>
<dbReference type="GO" id="GO:0005975">
    <property type="term" value="P:carbohydrate metabolic process"/>
    <property type="evidence" value="ECO:0007669"/>
    <property type="project" value="InterPro"/>
</dbReference>
<evidence type="ECO:0000256" key="1">
    <source>
        <dbReference type="ARBA" id="ARBA00005336"/>
    </source>
</evidence>
<comment type="caution">
    <text evidence="5">The sequence shown here is derived from an EMBL/GenBank/DDBJ whole genome shotgun (WGS) entry which is preliminary data.</text>
</comment>
<dbReference type="InterPro" id="IPR001764">
    <property type="entry name" value="Glyco_hydro_3_N"/>
</dbReference>
<keyword evidence="3 5" id="KW-0326">Glycosidase</keyword>
<evidence type="ECO:0000313" key="5">
    <source>
        <dbReference type="EMBL" id="MBI2677478.1"/>
    </source>
</evidence>
<feature type="domain" description="Glycoside hydrolase family 3 N-terminal" evidence="4">
    <location>
        <begin position="14"/>
        <end position="307"/>
    </location>
</feature>
<name>A0A932A798_9BACT</name>
<dbReference type="GO" id="GO:0009254">
    <property type="term" value="P:peptidoglycan turnover"/>
    <property type="evidence" value="ECO:0007669"/>
    <property type="project" value="TreeGrafter"/>
</dbReference>
<dbReference type="PANTHER" id="PTHR30480:SF16">
    <property type="entry name" value="GLYCOSIDE HYDROLASE FAMILY 3 DOMAIN PROTEIN"/>
    <property type="match status" value="1"/>
</dbReference>